<dbReference type="PROSITE" id="PS51063">
    <property type="entry name" value="HTH_CRP_2"/>
    <property type="match status" value="1"/>
</dbReference>
<feature type="domain" description="Cyclic nucleotide-binding" evidence="4">
    <location>
        <begin position="26"/>
        <end position="145"/>
    </location>
</feature>
<dbReference type="InterPro" id="IPR018490">
    <property type="entry name" value="cNMP-bd_dom_sf"/>
</dbReference>
<dbReference type="InterPro" id="IPR012318">
    <property type="entry name" value="HTH_CRP"/>
</dbReference>
<keyword evidence="7" id="KW-1185">Reference proteome</keyword>
<dbReference type="Gene3D" id="1.10.10.10">
    <property type="entry name" value="Winged helix-like DNA-binding domain superfamily/Winged helix DNA-binding domain"/>
    <property type="match status" value="1"/>
</dbReference>
<dbReference type="GO" id="GO:0003700">
    <property type="term" value="F:DNA-binding transcription factor activity"/>
    <property type="evidence" value="ECO:0007669"/>
    <property type="project" value="TreeGrafter"/>
</dbReference>
<evidence type="ECO:0000259" key="4">
    <source>
        <dbReference type="PROSITE" id="PS50042"/>
    </source>
</evidence>
<evidence type="ECO:0000259" key="5">
    <source>
        <dbReference type="PROSITE" id="PS51063"/>
    </source>
</evidence>
<dbReference type="OrthoDB" id="667966at2"/>
<dbReference type="Pfam" id="PF00027">
    <property type="entry name" value="cNMP_binding"/>
    <property type="match status" value="1"/>
</dbReference>
<accession>A0A2S2CKJ5</accession>
<evidence type="ECO:0000256" key="2">
    <source>
        <dbReference type="ARBA" id="ARBA00023125"/>
    </source>
</evidence>
<dbReference type="Pfam" id="PF13545">
    <property type="entry name" value="HTH_Crp_2"/>
    <property type="match status" value="1"/>
</dbReference>
<sequence length="235" mass="26217">MRNSQIEAAWKGIAECRKCGIRDLVLFADLTEPDFKLVHLPIDELQFQPGSSLYEAGDEGRAVFTIRSGLVKLVQYLPDGTQRIVRLLRPGAVAGLEVLVGSAYEHAAIILQEVAACRIPREVVERLNHATPRLHRQLMQRWHQSVRQADEWLTELSTGSARQRLARLLLQLCADHPDRPVRVFSREDLGAMLGITMETASRTVAEFKRSGLVAEKGPNLVLCNLPALRKAALAE</sequence>
<dbReference type="SUPFAM" id="SSF46785">
    <property type="entry name" value="Winged helix' DNA-binding domain"/>
    <property type="match status" value="1"/>
</dbReference>
<keyword evidence="2" id="KW-0238">DNA-binding</keyword>
<dbReference type="SMART" id="SM00419">
    <property type="entry name" value="HTH_CRP"/>
    <property type="match status" value="1"/>
</dbReference>
<dbReference type="AlphaFoldDB" id="A0A2S2CKJ5"/>
<organism evidence="6 7">
    <name type="scientific">Azospirillum thermophilum</name>
    <dbReference type="NCBI Taxonomy" id="2202148"/>
    <lineage>
        <taxon>Bacteria</taxon>
        <taxon>Pseudomonadati</taxon>
        <taxon>Pseudomonadota</taxon>
        <taxon>Alphaproteobacteria</taxon>
        <taxon>Rhodospirillales</taxon>
        <taxon>Azospirillaceae</taxon>
        <taxon>Azospirillum</taxon>
    </lineage>
</organism>
<evidence type="ECO:0000313" key="7">
    <source>
        <dbReference type="Proteomes" id="UP000245629"/>
    </source>
</evidence>
<evidence type="ECO:0000256" key="3">
    <source>
        <dbReference type="ARBA" id="ARBA00023163"/>
    </source>
</evidence>
<dbReference type="InterPro" id="IPR036388">
    <property type="entry name" value="WH-like_DNA-bd_sf"/>
</dbReference>
<keyword evidence="1" id="KW-0805">Transcription regulation</keyword>
<dbReference type="PANTHER" id="PTHR24567">
    <property type="entry name" value="CRP FAMILY TRANSCRIPTIONAL REGULATORY PROTEIN"/>
    <property type="match status" value="1"/>
</dbReference>
<dbReference type="Proteomes" id="UP000245629">
    <property type="component" value="Chromosome 1"/>
</dbReference>
<protein>
    <submittedName>
        <fullName evidence="6">Crp/Fnr family transcriptional regulator</fullName>
    </submittedName>
</protein>
<dbReference type="GO" id="GO:0003677">
    <property type="term" value="F:DNA binding"/>
    <property type="evidence" value="ECO:0007669"/>
    <property type="project" value="UniProtKB-KW"/>
</dbReference>
<reference evidence="7" key="1">
    <citation type="submission" date="2018-05" db="EMBL/GenBank/DDBJ databases">
        <title>Azospirillum thermophila sp. nov., a novel isolated from hot spring.</title>
        <authorList>
            <person name="Zhao Z."/>
        </authorList>
    </citation>
    <scope>NUCLEOTIDE SEQUENCE [LARGE SCALE GENOMIC DNA]</scope>
    <source>
        <strain evidence="7">CFH 70021</strain>
    </source>
</reference>
<dbReference type="GO" id="GO:0005829">
    <property type="term" value="C:cytosol"/>
    <property type="evidence" value="ECO:0007669"/>
    <property type="project" value="TreeGrafter"/>
</dbReference>
<dbReference type="InterPro" id="IPR036390">
    <property type="entry name" value="WH_DNA-bd_sf"/>
</dbReference>
<dbReference type="InterPro" id="IPR014710">
    <property type="entry name" value="RmlC-like_jellyroll"/>
</dbReference>
<dbReference type="PROSITE" id="PS50042">
    <property type="entry name" value="CNMP_BINDING_3"/>
    <property type="match status" value="1"/>
</dbReference>
<evidence type="ECO:0000313" key="6">
    <source>
        <dbReference type="EMBL" id="AWK84966.1"/>
    </source>
</evidence>
<keyword evidence="3" id="KW-0804">Transcription</keyword>
<dbReference type="PANTHER" id="PTHR24567:SF28">
    <property type="entry name" value="LISTERIOLYSIN REGULATORY PROTEIN"/>
    <property type="match status" value="1"/>
</dbReference>
<gene>
    <name evidence="6" type="ORF">DEW08_01115</name>
</gene>
<dbReference type="SMART" id="SM00100">
    <property type="entry name" value="cNMP"/>
    <property type="match status" value="1"/>
</dbReference>
<dbReference type="Gene3D" id="2.60.120.10">
    <property type="entry name" value="Jelly Rolls"/>
    <property type="match status" value="1"/>
</dbReference>
<dbReference type="CDD" id="cd00038">
    <property type="entry name" value="CAP_ED"/>
    <property type="match status" value="1"/>
</dbReference>
<name>A0A2S2CKJ5_9PROT</name>
<dbReference type="SUPFAM" id="SSF51206">
    <property type="entry name" value="cAMP-binding domain-like"/>
    <property type="match status" value="1"/>
</dbReference>
<dbReference type="KEGG" id="azz:DEW08_01115"/>
<dbReference type="InterPro" id="IPR050397">
    <property type="entry name" value="Env_Response_Regulators"/>
</dbReference>
<dbReference type="PRINTS" id="PR00034">
    <property type="entry name" value="HTHCRP"/>
</dbReference>
<proteinExistence type="predicted"/>
<feature type="domain" description="HTH crp-type" evidence="5">
    <location>
        <begin position="159"/>
        <end position="226"/>
    </location>
</feature>
<dbReference type="InterPro" id="IPR000595">
    <property type="entry name" value="cNMP-bd_dom"/>
</dbReference>
<evidence type="ECO:0000256" key="1">
    <source>
        <dbReference type="ARBA" id="ARBA00023015"/>
    </source>
</evidence>
<dbReference type="RefSeq" id="WP_109323760.1">
    <property type="nucleotide sequence ID" value="NZ_CP029352.1"/>
</dbReference>
<dbReference type="EMBL" id="CP029352">
    <property type="protein sequence ID" value="AWK84966.1"/>
    <property type="molecule type" value="Genomic_DNA"/>
</dbReference>